<reference evidence="1" key="1">
    <citation type="submission" date="2015-10" db="EMBL/GenBank/DDBJ databases">
        <authorList>
            <person name="Gilbert D.G."/>
        </authorList>
    </citation>
    <scope>NUCLEOTIDE SEQUENCE</scope>
    <source>
        <strain evidence="1">Phyl III-seqv23</strain>
    </source>
</reference>
<sequence length="80" mass="8371">MRATRTLSTCKGALVAALARSRTDAADAGLYVSQKGRPWPDSDVQPDSLELSLGTIRAGHTSSRGTPVASCLGLLCRTLI</sequence>
<proteinExistence type="predicted"/>
<dbReference type="AlphaFoldDB" id="A0A0S4TY02"/>
<gene>
    <name evidence="1" type="ORF">RUN39_v1_920058</name>
</gene>
<organism evidence="1">
    <name type="scientific">Ralstonia solanacearum</name>
    <name type="common">Pseudomonas solanacearum</name>
    <dbReference type="NCBI Taxonomy" id="305"/>
    <lineage>
        <taxon>Bacteria</taxon>
        <taxon>Pseudomonadati</taxon>
        <taxon>Pseudomonadota</taxon>
        <taxon>Betaproteobacteria</taxon>
        <taxon>Burkholderiales</taxon>
        <taxon>Burkholderiaceae</taxon>
        <taxon>Ralstonia</taxon>
        <taxon>Ralstonia solanacearum species complex</taxon>
    </lineage>
</organism>
<dbReference type="EMBL" id="LN899819">
    <property type="protein sequence ID" value="CUV14643.1"/>
    <property type="molecule type" value="Genomic_DNA"/>
</dbReference>
<name>A0A0S4TY02_RALSL</name>
<accession>A0A0S4TY02</accession>
<protein>
    <submittedName>
        <fullName evidence="1">Uncharacterized protein</fullName>
    </submittedName>
</protein>
<evidence type="ECO:0000313" key="1">
    <source>
        <dbReference type="EMBL" id="CUV14643.1"/>
    </source>
</evidence>